<dbReference type="Pfam" id="PF00651">
    <property type="entry name" value="BTB"/>
    <property type="match status" value="1"/>
</dbReference>
<comment type="caution">
    <text evidence="2">The sequence shown here is derived from an EMBL/GenBank/DDBJ whole genome shotgun (WGS) entry which is preliminary data.</text>
</comment>
<evidence type="ECO:0000313" key="3">
    <source>
        <dbReference type="Proteomes" id="UP000297452"/>
    </source>
</evidence>
<organism evidence="2 3">
    <name type="scientific">Botryotinia narcissicola</name>
    <dbReference type="NCBI Taxonomy" id="278944"/>
    <lineage>
        <taxon>Eukaryota</taxon>
        <taxon>Fungi</taxon>
        <taxon>Dikarya</taxon>
        <taxon>Ascomycota</taxon>
        <taxon>Pezizomycotina</taxon>
        <taxon>Leotiomycetes</taxon>
        <taxon>Helotiales</taxon>
        <taxon>Sclerotiniaceae</taxon>
        <taxon>Botryotinia</taxon>
    </lineage>
</organism>
<dbReference type="PROSITE" id="PS50097">
    <property type="entry name" value="BTB"/>
    <property type="match status" value="1"/>
</dbReference>
<name>A0A4Z1IY48_9HELO</name>
<keyword evidence="3" id="KW-1185">Reference proteome</keyword>
<sequence length="231" mass="26707">MMAHLTAILLGNELVQIIVGPELKEFFVHKALIRSTCDFFDKAFNGRFKEGIENKMHLPEDNPEIFEIFVNWMYSGHLKRGLREPMPIIEIWIFAQKCQAITLKNSAMNALQDALGDERIGRFPLSNSEVTHIYEHTTWRDKLRVFAIAMLAWEIPFGDPEDVANLESIFNDMNGLLEEVLEFTRDFGEMPVADPRVRGGRYDKCAFHEHNDNDELICVAALNSHQYRNIH</sequence>
<dbReference type="InterPro" id="IPR011333">
    <property type="entry name" value="SKP1/BTB/POZ_sf"/>
</dbReference>
<dbReference type="PANTHER" id="PTHR47843:SF2">
    <property type="entry name" value="BTB DOMAIN-CONTAINING PROTEIN"/>
    <property type="match status" value="1"/>
</dbReference>
<evidence type="ECO:0000313" key="2">
    <source>
        <dbReference type="EMBL" id="TGO64320.1"/>
    </source>
</evidence>
<dbReference type="InterPro" id="IPR000210">
    <property type="entry name" value="BTB/POZ_dom"/>
</dbReference>
<dbReference type="AlphaFoldDB" id="A0A4Z1IY48"/>
<dbReference type="STRING" id="278944.A0A4Z1IY48"/>
<dbReference type="EMBL" id="PQXJ01000089">
    <property type="protein sequence ID" value="TGO64320.1"/>
    <property type="molecule type" value="Genomic_DNA"/>
</dbReference>
<dbReference type="CDD" id="cd18186">
    <property type="entry name" value="BTB_POZ_ZBTB_KLHL-like"/>
    <property type="match status" value="1"/>
</dbReference>
<feature type="domain" description="BTB" evidence="1">
    <location>
        <begin position="13"/>
        <end position="82"/>
    </location>
</feature>
<accession>A0A4Z1IY48</accession>
<dbReference type="SMART" id="SM00225">
    <property type="entry name" value="BTB"/>
    <property type="match status" value="1"/>
</dbReference>
<proteinExistence type="predicted"/>
<evidence type="ECO:0000259" key="1">
    <source>
        <dbReference type="PROSITE" id="PS50097"/>
    </source>
</evidence>
<reference evidence="2 3" key="1">
    <citation type="submission" date="2017-12" db="EMBL/GenBank/DDBJ databases">
        <title>Comparative genomics of Botrytis spp.</title>
        <authorList>
            <person name="Valero-Jimenez C.A."/>
            <person name="Tapia P."/>
            <person name="Veloso J."/>
            <person name="Silva-Moreno E."/>
            <person name="Staats M."/>
            <person name="Valdes J.H."/>
            <person name="Van Kan J.A.L."/>
        </authorList>
    </citation>
    <scope>NUCLEOTIDE SEQUENCE [LARGE SCALE GENOMIC DNA]</scope>
    <source>
        <strain evidence="2 3">MUCL2120</strain>
    </source>
</reference>
<gene>
    <name evidence="2" type="ORF">BOTNAR_0089g00090</name>
</gene>
<dbReference type="SUPFAM" id="SSF54695">
    <property type="entry name" value="POZ domain"/>
    <property type="match status" value="1"/>
</dbReference>
<dbReference type="Gene3D" id="3.30.710.10">
    <property type="entry name" value="Potassium Channel Kv1.1, Chain A"/>
    <property type="match status" value="1"/>
</dbReference>
<dbReference type="OrthoDB" id="6359816at2759"/>
<dbReference type="Proteomes" id="UP000297452">
    <property type="component" value="Unassembled WGS sequence"/>
</dbReference>
<protein>
    <recommendedName>
        <fullName evidence="1">BTB domain-containing protein</fullName>
    </recommendedName>
</protein>
<dbReference type="PANTHER" id="PTHR47843">
    <property type="entry name" value="BTB DOMAIN-CONTAINING PROTEIN-RELATED"/>
    <property type="match status" value="1"/>
</dbReference>